<dbReference type="InterPro" id="IPR002645">
    <property type="entry name" value="STAS_dom"/>
</dbReference>
<dbReference type="CDD" id="cd07041">
    <property type="entry name" value="STAS_RsbR_RsbS_like"/>
    <property type="match status" value="1"/>
</dbReference>
<dbReference type="InterPro" id="IPR024096">
    <property type="entry name" value="NO_sig/Golgi_transp_ligand-bd"/>
</dbReference>
<evidence type="ECO:0000259" key="1">
    <source>
        <dbReference type="Pfam" id="PF01740"/>
    </source>
</evidence>
<dbReference type="Proteomes" id="UP001341444">
    <property type="component" value="Unassembled WGS sequence"/>
</dbReference>
<sequence>MEEELSKGKIITEVTVAGQNFSWNTEEGNFNFQGEAAVLFWISSAMKSFFDTIEEVSGHESARIVLETTGFRQGIVVGDYFKSQNFSIKEVAEVLPNTYASAGWGKITVKSICQKENKAIIQMKDSWEYQINKAQGKEQYGTFIPGHFAGMLTGLYGMNIWYRVNKSQIEGEPYCEFEFFPSEQTIERNIHDLARKEQAQQIISLERLVDERTQELNELVKEISSPIIPVLEGIVVVPLLGKYDENRSEDLIQTTLFNLPKYRAEYLILDLTGLNKEISQYTIEFLNKLASSASLIGTQTILVGISPQLGIAITETNFNLSKFHCFTNLQYGIYFALSQQGRKIQ</sequence>
<dbReference type="PANTHER" id="PTHR33745:SF8">
    <property type="entry name" value="BLUE-LIGHT PHOTORECEPTOR"/>
    <property type="match status" value="1"/>
</dbReference>
<comment type="caution">
    <text evidence="2">The sequence shown here is derived from an EMBL/GenBank/DDBJ whole genome shotgun (WGS) entry which is preliminary data.</text>
</comment>
<keyword evidence="3" id="KW-1185">Reference proteome</keyword>
<accession>A0ABU6MCJ5</accession>
<dbReference type="InterPro" id="IPR036513">
    <property type="entry name" value="STAS_dom_sf"/>
</dbReference>
<dbReference type="SUPFAM" id="SSF111126">
    <property type="entry name" value="Ligand-binding domain in the NO signalling and Golgi transport"/>
    <property type="match status" value="1"/>
</dbReference>
<evidence type="ECO:0000313" key="3">
    <source>
        <dbReference type="Proteomes" id="UP001341444"/>
    </source>
</evidence>
<dbReference type="Gene3D" id="3.30.1380.20">
    <property type="entry name" value="Trafficking protein particle complex subunit 3"/>
    <property type="match status" value="1"/>
</dbReference>
<protein>
    <submittedName>
        <fullName evidence="2">STAS domain-containing protein</fullName>
    </submittedName>
</protein>
<dbReference type="Pfam" id="PF01740">
    <property type="entry name" value="STAS"/>
    <property type="match status" value="1"/>
</dbReference>
<dbReference type="Gene3D" id="3.30.750.24">
    <property type="entry name" value="STAS domain"/>
    <property type="match status" value="1"/>
</dbReference>
<organism evidence="2 3">
    <name type="scientific">Heyndrickxia acidicola</name>
    <dbReference type="NCBI Taxonomy" id="209389"/>
    <lineage>
        <taxon>Bacteria</taxon>
        <taxon>Bacillati</taxon>
        <taxon>Bacillota</taxon>
        <taxon>Bacilli</taxon>
        <taxon>Bacillales</taxon>
        <taxon>Bacillaceae</taxon>
        <taxon>Heyndrickxia</taxon>
    </lineage>
</organism>
<dbReference type="PANTHER" id="PTHR33745">
    <property type="entry name" value="RSBT ANTAGONIST PROTEIN RSBS-RELATED"/>
    <property type="match status" value="1"/>
</dbReference>
<proteinExistence type="predicted"/>
<dbReference type="InterPro" id="IPR051932">
    <property type="entry name" value="Bact_StressResp_Reg"/>
</dbReference>
<dbReference type="SUPFAM" id="SSF52091">
    <property type="entry name" value="SpoIIaa-like"/>
    <property type="match status" value="1"/>
</dbReference>
<feature type="domain" description="STAS" evidence="1">
    <location>
        <begin position="226"/>
        <end position="329"/>
    </location>
</feature>
<reference evidence="2 3" key="1">
    <citation type="submission" date="2023-03" db="EMBL/GenBank/DDBJ databases">
        <title>Bacillus Genome Sequencing.</title>
        <authorList>
            <person name="Dunlap C."/>
        </authorList>
    </citation>
    <scope>NUCLEOTIDE SEQUENCE [LARGE SCALE GENOMIC DNA]</scope>
    <source>
        <strain evidence="2 3">B-23453</strain>
    </source>
</reference>
<evidence type="ECO:0000313" key="2">
    <source>
        <dbReference type="EMBL" id="MED1202388.1"/>
    </source>
</evidence>
<gene>
    <name evidence="2" type="ORF">P4T90_04695</name>
</gene>
<name>A0ABU6MCJ5_9BACI</name>
<dbReference type="EMBL" id="JARMAB010000006">
    <property type="protein sequence ID" value="MED1202388.1"/>
    <property type="molecule type" value="Genomic_DNA"/>
</dbReference>
<dbReference type="RefSeq" id="WP_066265896.1">
    <property type="nucleotide sequence ID" value="NZ_JARMAB010000006.1"/>
</dbReference>